<dbReference type="GO" id="GO:0004180">
    <property type="term" value="F:carboxypeptidase activity"/>
    <property type="evidence" value="ECO:0007669"/>
    <property type="project" value="TreeGrafter"/>
</dbReference>
<dbReference type="Proteomes" id="UP000245207">
    <property type="component" value="Unassembled WGS sequence"/>
</dbReference>
<reference evidence="2 3" key="1">
    <citation type="journal article" date="2018" name="Mol. Plant">
        <title>The genome of Artemisia annua provides insight into the evolution of Asteraceae family and artemisinin biosynthesis.</title>
        <authorList>
            <person name="Shen Q."/>
            <person name="Zhang L."/>
            <person name="Liao Z."/>
            <person name="Wang S."/>
            <person name="Yan T."/>
            <person name="Shi P."/>
            <person name="Liu M."/>
            <person name="Fu X."/>
            <person name="Pan Q."/>
            <person name="Wang Y."/>
            <person name="Lv Z."/>
            <person name="Lu X."/>
            <person name="Zhang F."/>
            <person name="Jiang W."/>
            <person name="Ma Y."/>
            <person name="Chen M."/>
            <person name="Hao X."/>
            <person name="Li L."/>
            <person name="Tang Y."/>
            <person name="Lv G."/>
            <person name="Zhou Y."/>
            <person name="Sun X."/>
            <person name="Brodelius P.E."/>
            <person name="Rose J.K.C."/>
            <person name="Tang K."/>
        </authorList>
    </citation>
    <scope>NUCLEOTIDE SEQUENCE [LARGE SCALE GENOMIC DNA]</scope>
    <source>
        <strain evidence="3">cv. Huhao1</strain>
        <tissue evidence="2">Leaf</tissue>
    </source>
</reference>
<gene>
    <name evidence="2" type="ORF">CTI12_AA489990</name>
</gene>
<evidence type="ECO:0000256" key="1">
    <source>
        <dbReference type="ARBA" id="ARBA00023180"/>
    </source>
</evidence>
<accession>A0A2U1LI07</accession>
<evidence type="ECO:0000313" key="3">
    <source>
        <dbReference type="Proteomes" id="UP000245207"/>
    </source>
</evidence>
<dbReference type="SUPFAM" id="SSF52025">
    <property type="entry name" value="PA domain"/>
    <property type="match status" value="1"/>
</dbReference>
<dbReference type="OrthoDB" id="1257106at2759"/>
<proteinExistence type="predicted"/>
<name>A0A2U1LI07_ARTAN</name>
<dbReference type="PANTHER" id="PTHR10404">
    <property type="entry name" value="N-ACETYLATED-ALPHA-LINKED ACIDIC DIPEPTIDASE"/>
    <property type="match status" value="1"/>
</dbReference>
<dbReference type="PANTHER" id="PTHR10404:SF46">
    <property type="entry name" value="VACUOLAR PROTEIN SORTING-ASSOCIATED PROTEIN 70"/>
    <property type="match status" value="1"/>
</dbReference>
<evidence type="ECO:0000313" key="2">
    <source>
        <dbReference type="EMBL" id="PWA48628.1"/>
    </source>
</evidence>
<dbReference type="InterPro" id="IPR039373">
    <property type="entry name" value="Peptidase_M28B"/>
</dbReference>
<keyword evidence="1" id="KW-0325">Glycoprotein</keyword>
<dbReference type="AlphaFoldDB" id="A0A2U1LI07"/>
<keyword evidence="3" id="KW-1185">Reference proteome</keyword>
<comment type="caution">
    <text evidence="2">The sequence shown here is derived from an EMBL/GenBank/DDBJ whole genome shotgun (WGS) entry which is preliminary data.</text>
</comment>
<dbReference type="Gene3D" id="3.50.30.30">
    <property type="match status" value="2"/>
</dbReference>
<protein>
    <submittedName>
        <fullName evidence="2">Peptidase M28</fullName>
    </submittedName>
</protein>
<dbReference type="InterPro" id="IPR046450">
    <property type="entry name" value="PA_dom_sf"/>
</dbReference>
<sequence length="214" mass="23546">MRPYGNSHSVVPPDKFQDVCRPMTSFVRLVPNKPTKNAITLIRMTTFSLKQEVYEGDPYTDVADQVEPLAYVNYGRVEDFTTLEEMGINVRGAIVLARIMVGPEEIQSGVLVGTVFNRAGDPSTPGWPSSIKGCERLSEDEVEKGGDVPLIPSLSIPGDDGEEIIKSIDWVVANDDWQGDKDDHYKAKQVISTIQNIIGIIEGVEEHDSRAGAE</sequence>
<organism evidence="2 3">
    <name type="scientific">Artemisia annua</name>
    <name type="common">Sweet wormwood</name>
    <dbReference type="NCBI Taxonomy" id="35608"/>
    <lineage>
        <taxon>Eukaryota</taxon>
        <taxon>Viridiplantae</taxon>
        <taxon>Streptophyta</taxon>
        <taxon>Embryophyta</taxon>
        <taxon>Tracheophyta</taxon>
        <taxon>Spermatophyta</taxon>
        <taxon>Magnoliopsida</taxon>
        <taxon>eudicotyledons</taxon>
        <taxon>Gunneridae</taxon>
        <taxon>Pentapetalae</taxon>
        <taxon>asterids</taxon>
        <taxon>campanulids</taxon>
        <taxon>Asterales</taxon>
        <taxon>Asteraceae</taxon>
        <taxon>Asteroideae</taxon>
        <taxon>Anthemideae</taxon>
        <taxon>Artemisiinae</taxon>
        <taxon>Artemisia</taxon>
    </lineage>
</organism>
<dbReference type="EMBL" id="PKPP01009281">
    <property type="protein sequence ID" value="PWA48628.1"/>
    <property type="molecule type" value="Genomic_DNA"/>
</dbReference>
<dbReference type="STRING" id="35608.A0A2U1LI07"/>